<evidence type="ECO:0000313" key="1">
    <source>
        <dbReference type="EMBL" id="RCJ32421.1"/>
    </source>
</evidence>
<protein>
    <recommendedName>
        <fullName evidence="3">LysM domain-containing protein</fullName>
    </recommendedName>
</protein>
<evidence type="ECO:0000313" key="2">
    <source>
        <dbReference type="Proteomes" id="UP000252085"/>
    </source>
</evidence>
<comment type="caution">
    <text evidence="1">The sequence shown here is derived from an EMBL/GenBank/DDBJ whole genome shotgun (WGS) entry which is preliminary data.</text>
</comment>
<proteinExistence type="predicted"/>
<organism evidence="1 2">
    <name type="scientific">Nostoc punctiforme NIES-2108</name>
    <dbReference type="NCBI Taxonomy" id="1356359"/>
    <lineage>
        <taxon>Bacteria</taxon>
        <taxon>Bacillati</taxon>
        <taxon>Cyanobacteriota</taxon>
        <taxon>Cyanophyceae</taxon>
        <taxon>Nostocales</taxon>
        <taxon>Nostocaceae</taxon>
        <taxon>Nostoc</taxon>
    </lineage>
</organism>
<reference evidence="1 2" key="1">
    <citation type="submission" date="2016-04" db="EMBL/GenBank/DDBJ databases">
        <authorList>
            <person name="Evans L.H."/>
            <person name="Alamgir A."/>
            <person name="Owens N."/>
            <person name="Weber N.D."/>
            <person name="Virtaneva K."/>
            <person name="Barbian K."/>
            <person name="Babar A."/>
            <person name="Rosenke K."/>
        </authorList>
    </citation>
    <scope>NUCLEOTIDE SEQUENCE [LARGE SCALE GENOMIC DNA]</scope>
    <source>
        <strain evidence="1">NIES-2108</strain>
    </source>
</reference>
<sequence length="94" mass="11237">MFTESSRYYDIKIAKWQTTSNQTISYLRRRFLPSSQRFEILQEHQVSEGDRLDNITANYLHDPEVFWHLCDANNVMHPDELTAQIGRRLRIPLI</sequence>
<evidence type="ECO:0008006" key="3">
    <source>
        <dbReference type="Google" id="ProtNLM"/>
    </source>
</evidence>
<name>A0A367R940_NOSPU</name>
<accession>A0A367R940</accession>
<dbReference type="EMBL" id="LXQE01000166">
    <property type="protein sequence ID" value="RCJ32421.1"/>
    <property type="molecule type" value="Genomic_DNA"/>
</dbReference>
<dbReference type="AlphaFoldDB" id="A0A367R940"/>
<dbReference type="Proteomes" id="UP000252085">
    <property type="component" value="Unassembled WGS sequence"/>
</dbReference>
<gene>
    <name evidence="1" type="ORF">A6769_28235</name>
</gene>